<feature type="compositionally biased region" description="Polar residues" evidence="9">
    <location>
        <begin position="133"/>
        <end position="146"/>
    </location>
</feature>
<dbReference type="GO" id="GO:0003697">
    <property type="term" value="F:single-stranded DNA binding"/>
    <property type="evidence" value="ECO:0007669"/>
    <property type="project" value="InterPro"/>
</dbReference>
<feature type="region of interest" description="Disordered" evidence="9">
    <location>
        <begin position="76"/>
        <end position="110"/>
    </location>
</feature>
<dbReference type="InterPro" id="IPR015408">
    <property type="entry name" value="Znf_Mcm10/DnaG"/>
</dbReference>
<dbReference type="AlphaFoldDB" id="A0A9P0H6Z4"/>
<evidence type="ECO:0000256" key="4">
    <source>
        <dbReference type="ARBA" id="ARBA00022705"/>
    </source>
</evidence>
<feature type="region of interest" description="Disordered" evidence="9">
    <location>
        <begin position="133"/>
        <end position="153"/>
    </location>
</feature>
<keyword evidence="5" id="KW-0479">Metal-binding</keyword>
<proteinExistence type="inferred from homology"/>
<dbReference type="InterPro" id="IPR040184">
    <property type="entry name" value="Mcm10"/>
</dbReference>
<evidence type="ECO:0000313" key="11">
    <source>
        <dbReference type="EMBL" id="CAH1396658.1"/>
    </source>
</evidence>
<accession>A0A9P0H6Z4</accession>
<dbReference type="Pfam" id="PF24863">
    <property type="entry name" value="zf-CCCH_Mcm10"/>
    <property type="match status" value="1"/>
</dbReference>
<keyword evidence="7" id="KW-0862">Zinc</keyword>
<keyword evidence="8" id="KW-0539">Nucleus</keyword>
<evidence type="ECO:0000313" key="12">
    <source>
        <dbReference type="Proteomes" id="UP001152798"/>
    </source>
</evidence>
<keyword evidence="12" id="KW-1185">Reference proteome</keyword>
<evidence type="ECO:0000256" key="6">
    <source>
        <dbReference type="ARBA" id="ARBA00022771"/>
    </source>
</evidence>
<keyword evidence="6" id="KW-0863">Zinc-finger</keyword>
<dbReference type="InterPro" id="IPR056791">
    <property type="entry name" value="Znf_Mcm10_C"/>
</dbReference>
<dbReference type="Proteomes" id="UP001152798">
    <property type="component" value="Chromosome 3"/>
</dbReference>
<evidence type="ECO:0000256" key="9">
    <source>
        <dbReference type="SAM" id="MobiDB-lite"/>
    </source>
</evidence>
<feature type="region of interest" description="Disordered" evidence="9">
    <location>
        <begin position="604"/>
        <end position="676"/>
    </location>
</feature>
<feature type="domain" description="Replication factor Mcm10 C-terminal" evidence="10">
    <location>
        <begin position="501"/>
        <end position="871"/>
    </location>
</feature>
<dbReference type="InterPro" id="IPR055065">
    <property type="entry name" value="OB_MCM10"/>
</dbReference>
<dbReference type="GO" id="GO:0043596">
    <property type="term" value="C:nuclear replication fork"/>
    <property type="evidence" value="ECO:0007669"/>
    <property type="project" value="TreeGrafter"/>
</dbReference>
<feature type="compositionally biased region" description="Low complexity" evidence="9">
    <location>
        <begin position="658"/>
        <end position="676"/>
    </location>
</feature>
<dbReference type="Pfam" id="PF22379">
    <property type="entry name" value="OB_MCM10"/>
    <property type="match status" value="1"/>
</dbReference>
<dbReference type="PANTHER" id="PTHR13454">
    <property type="entry name" value="PROTEIN MCM10 HOMOLOG"/>
    <property type="match status" value="1"/>
</dbReference>
<feature type="compositionally biased region" description="Polar residues" evidence="9">
    <location>
        <begin position="605"/>
        <end position="638"/>
    </location>
</feature>
<comment type="subcellular location">
    <subcellularLocation>
        <location evidence="1">Nucleus</location>
    </subcellularLocation>
</comment>
<dbReference type="PANTHER" id="PTHR13454:SF11">
    <property type="entry name" value="PROTEIN MCM10 HOMOLOG"/>
    <property type="match status" value="1"/>
</dbReference>
<name>A0A9P0H6Z4_NEZVI</name>
<sequence>MDDDFNILALAIESVEQEVEQNVIKGTSLSKSPRNSNSKNSSHGAYNCKSPEESSISTKGRCLVGVDLCFEESVQADTQESLPEKPKQKNLLTEKSVIHTGDTDSSDDEGNKYFEDIKYDSFGKFVKNKLKSTGNHSPTSFKNSSWKKNKTDSLAPPTSVGLAVKETKDVSADPIFGIRMVNPLVSSQVIKEKMTGRTPIGFAKIKYHVSYGDLNNDWVIAAVIVKKLPPRVSQNGNNYSSWIISDLKSDLKTVFLFLFGRAHQELWKTSPGTVLAILNPSVLKNDNDKKSEYEAKLSIKSPDQVMIWGKSKDLGQCKVIKKNGEICGAFVNSYLCEVCVYHVKQEYNKCNKNGRPEFSSSGNLNLRNKVLGKNEVFYAGKSFTSVTPPSGRNKKNIAQDVSRLSGLGKTIAKAPEVVSIPNLQRSNEILKLLPSVKNPLNTTRTSDKSRLDQLMASHSNKGSDKDSLVNSSGKVDKIGMENINKTCSAEKAHSKLSLPVLKVPSLSNPEKEFSLSEKRNSSETKSLISPVIGKSSEKLVRTGKKSKANLQKRFNSLVGIQSELKGENNHSSMKCSSTKGESTVKTAAVQSNKIISFENPHILKDSSNADVPSTPKRITNSTKKSLTVNDDINKSSNLHPERTLNHDISTSKLESSKTSPIVSSINSPSTNTPNSKISKAKMKALMYVKANGPISKENASKVKTEGITSGIKRPYPSEDDEDNKKSVLSERFIQLMTQKSLHEDLIELREYEQEMEYFDRMEKKDRLEEKMLNTYKVDCKAVKCLKCNYIWFSASEACKAEGHPLKVIDTVKRFFKCGNCENRTVSLTIIPLLPCKKCSGSNWVRTVMMKEKIAKNDSLSIRGGEQKFVNSVITNAGLNLLVPD</sequence>
<evidence type="ECO:0000256" key="2">
    <source>
        <dbReference type="ARBA" id="ARBA00009679"/>
    </source>
</evidence>
<evidence type="ECO:0000259" key="10">
    <source>
        <dbReference type="SMART" id="SM01280"/>
    </source>
</evidence>
<comment type="similarity">
    <text evidence="2">Belongs to the MCM10 family.</text>
</comment>
<protein>
    <recommendedName>
        <fullName evidence="3">Protein MCM10 homolog</fullName>
    </recommendedName>
</protein>
<dbReference type="InterPro" id="IPR015411">
    <property type="entry name" value="Rep_factor_Mcm10_C"/>
</dbReference>
<feature type="compositionally biased region" description="Low complexity" evidence="9">
    <location>
        <begin position="28"/>
        <end position="42"/>
    </location>
</feature>
<dbReference type="GO" id="GO:0008270">
    <property type="term" value="F:zinc ion binding"/>
    <property type="evidence" value="ECO:0007669"/>
    <property type="project" value="UniProtKB-KW"/>
</dbReference>
<evidence type="ECO:0000256" key="1">
    <source>
        <dbReference type="ARBA" id="ARBA00004123"/>
    </source>
</evidence>
<reference evidence="11" key="1">
    <citation type="submission" date="2022-01" db="EMBL/GenBank/DDBJ databases">
        <authorList>
            <person name="King R."/>
        </authorList>
    </citation>
    <scope>NUCLEOTIDE SEQUENCE</scope>
</reference>
<dbReference type="Gene3D" id="2.40.50.140">
    <property type="entry name" value="Nucleic acid-binding proteins"/>
    <property type="match status" value="1"/>
</dbReference>
<keyword evidence="4" id="KW-0235">DNA replication</keyword>
<dbReference type="InterPro" id="IPR012340">
    <property type="entry name" value="NA-bd_OB-fold"/>
</dbReference>
<dbReference type="GO" id="GO:0003688">
    <property type="term" value="F:DNA replication origin binding"/>
    <property type="evidence" value="ECO:0007669"/>
    <property type="project" value="TreeGrafter"/>
</dbReference>
<evidence type="ECO:0000256" key="7">
    <source>
        <dbReference type="ARBA" id="ARBA00022833"/>
    </source>
</evidence>
<evidence type="ECO:0000256" key="8">
    <source>
        <dbReference type="ARBA" id="ARBA00023242"/>
    </source>
</evidence>
<dbReference type="OrthoDB" id="273123at2759"/>
<dbReference type="SMART" id="SM01280">
    <property type="entry name" value="Mcm10"/>
    <property type="match status" value="1"/>
</dbReference>
<evidence type="ECO:0000256" key="5">
    <source>
        <dbReference type="ARBA" id="ARBA00022723"/>
    </source>
</evidence>
<feature type="region of interest" description="Disordered" evidence="9">
    <location>
        <begin position="24"/>
        <end position="56"/>
    </location>
</feature>
<feature type="compositionally biased region" description="Polar residues" evidence="9">
    <location>
        <begin position="646"/>
        <end position="657"/>
    </location>
</feature>
<dbReference type="Pfam" id="PF09332">
    <property type="entry name" value="Mcm10"/>
    <property type="match status" value="1"/>
</dbReference>
<dbReference type="GO" id="GO:0006270">
    <property type="term" value="P:DNA replication initiation"/>
    <property type="evidence" value="ECO:0007669"/>
    <property type="project" value="InterPro"/>
</dbReference>
<evidence type="ECO:0000256" key="3">
    <source>
        <dbReference type="ARBA" id="ARBA00017770"/>
    </source>
</evidence>
<dbReference type="Pfam" id="PF09329">
    <property type="entry name" value="zf-primase"/>
    <property type="match status" value="1"/>
</dbReference>
<organism evidence="11 12">
    <name type="scientific">Nezara viridula</name>
    <name type="common">Southern green stink bug</name>
    <name type="synonym">Cimex viridulus</name>
    <dbReference type="NCBI Taxonomy" id="85310"/>
    <lineage>
        <taxon>Eukaryota</taxon>
        <taxon>Metazoa</taxon>
        <taxon>Ecdysozoa</taxon>
        <taxon>Arthropoda</taxon>
        <taxon>Hexapoda</taxon>
        <taxon>Insecta</taxon>
        <taxon>Pterygota</taxon>
        <taxon>Neoptera</taxon>
        <taxon>Paraneoptera</taxon>
        <taxon>Hemiptera</taxon>
        <taxon>Heteroptera</taxon>
        <taxon>Panheteroptera</taxon>
        <taxon>Pentatomomorpha</taxon>
        <taxon>Pentatomoidea</taxon>
        <taxon>Pentatomidae</taxon>
        <taxon>Pentatominae</taxon>
        <taxon>Nezara</taxon>
    </lineage>
</organism>
<gene>
    <name evidence="11" type="ORF">NEZAVI_LOCUS6685</name>
</gene>
<dbReference type="EMBL" id="OV725079">
    <property type="protein sequence ID" value="CAH1396658.1"/>
    <property type="molecule type" value="Genomic_DNA"/>
</dbReference>